<dbReference type="RefSeq" id="WP_281736289.1">
    <property type="nucleotide sequence ID" value="NZ_JAKETQ010000001.1"/>
</dbReference>
<proteinExistence type="predicted"/>
<name>A0AA41UCA1_9HYPH</name>
<feature type="signal peptide" evidence="1">
    <location>
        <begin position="1"/>
        <end position="22"/>
    </location>
</feature>
<dbReference type="EMBL" id="JALAZD010000001">
    <property type="protein sequence ID" value="MCI0128022.1"/>
    <property type="molecule type" value="Genomic_DNA"/>
</dbReference>
<protein>
    <submittedName>
        <fullName evidence="2">Uncharacterized protein</fullName>
    </submittedName>
</protein>
<organism evidence="2 3">
    <name type="scientific">Paradevosia shaoguanensis</name>
    <dbReference type="NCBI Taxonomy" id="1335043"/>
    <lineage>
        <taxon>Bacteria</taxon>
        <taxon>Pseudomonadati</taxon>
        <taxon>Pseudomonadota</taxon>
        <taxon>Alphaproteobacteria</taxon>
        <taxon>Hyphomicrobiales</taxon>
        <taxon>Devosiaceae</taxon>
        <taxon>Paradevosia</taxon>
    </lineage>
</organism>
<accession>A0AA41UCA1</accession>
<dbReference type="Proteomes" id="UP001156140">
    <property type="component" value="Unassembled WGS sequence"/>
</dbReference>
<evidence type="ECO:0000313" key="2">
    <source>
        <dbReference type="EMBL" id="MCI0128022.1"/>
    </source>
</evidence>
<sequence length="288" mass="30697">MRIVAIVLGLLVAAAMAGPAPAQQTDNMLGLAYSTFLDRPGWERFDIAKVEADSQAKLADAGAAGRMSPIEKALVYVDAMEPPLGKSRTLLRYGQVGAVSFIEVDRYNLGASEVPHVAWRFNFEPAGEVAAQLKNALRREIPADEATATDCLIAECLENKASTEGSFAWKAGEAPQGGWAPAYAKAAESGHAVSAFAAAEMAVALNIAGVEGDKFVWRGPEQPEGMTDGSPFLFFLDDRGIPDEGRNDAIMGMIRLNDHALAEMWTRRMDDGATVGWQNAVVGRSGAP</sequence>
<evidence type="ECO:0000313" key="3">
    <source>
        <dbReference type="Proteomes" id="UP001156140"/>
    </source>
</evidence>
<feature type="chain" id="PRO_5041204702" evidence="1">
    <location>
        <begin position="23"/>
        <end position="288"/>
    </location>
</feature>
<dbReference type="AlphaFoldDB" id="A0AA41UCA1"/>
<comment type="caution">
    <text evidence="2">The sequence shown here is derived from an EMBL/GenBank/DDBJ whole genome shotgun (WGS) entry which is preliminary data.</text>
</comment>
<evidence type="ECO:0000256" key="1">
    <source>
        <dbReference type="SAM" id="SignalP"/>
    </source>
</evidence>
<gene>
    <name evidence="2" type="ORF">ML536_14430</name>
</gene>
<keyword evidence="1" id="KW-0732">Signal</keyword>
<keyword evidence="3" id="KW-1185">Reference proteome</keyword>
<reference evidence="2" key="1">
    <citation type="submission" date="2022-03" db="EMBL/GenBank/DDBJ databases">
        <title>The complete genome sequence of a Methyloterrigena soli.</title>
        <authorList>
            <person name="Zi Z."/>
        </authorList>
    </citation>
    <scope>NUCLEOTIDE SEQUENCE</scope>
    <source>
        <strain evidence="2">M48</strain>
    </source>
</reference>